<dbReference type="Proteomes" id="UP000249287">
    <property type="component" value="Segment"/>
</dbReference>
<name>A0A2U7UDX6_9VIRU</name>
<proteinExistence type="predicted"/>
<dbReference type="InterPro" id="IPR052050">
    <property type="entry name" value="SecEffector_AnkRepeat"/>
</dbReference>
<dbReference type="Pfam" id="PF12937">
    <property type="entry name" value="F-box-like"/>
    <property type="match status" value="1"/>
</dbReference>
<gene>
    <name evidence="2" type="ORF">pneo_cds_1062</name>
</gene>
<dbReference type="RefSeq" id="YP_009482672.1">
    <property type="nucleotide sequence ID" value="NC_037666.1"/>
</dbReference>
<reference evidence="2" key="1">
    <citation type="journal article" date="2018" name="Nat. Commun.">
        <title>Diversity and evolution of the emerging Pandoraviridae family.</title>
        <authorList>
            <person name="Legendre M."/>
            <person name="Fabre E."/>
            <person name="Poirot O."/>
            <person name="Jeudy S."/>
            <person name="Lartigue A."/>
            <person name="Alempic J.M."/>
            <person name="Beucher L."/>
            <person name="Philippe N."/>
            <person name="Bertaux L."/>
            <person name="Christo-Foroux E."/>
            <person name="Labadie K."/>
            <person name="Coute Y."/>
            <person name="Abergel C."/>
            <person name="Claverie J.M."/>
        </authorList>
    </citation>
    <scope>NUCLEOTIDE SEQUENCE [LARGE SCALE GENOMIC DNA]</scope>
    <source>
        <strain evidence="2">Neocaledonia</strain>
    </source>
</reference>
<protein>
    <submittedName>
        <fullName evidence="2">F-box domain containing protein</fullName>
    </submittedName>
</protein>
<dbReference type="PANTHER" id="PTHR46586:SF3">
    <property type="entry name" value="ANKYRIN REPEAT-CONTAINING PROTEIN"/>
    <property type="match status" value="1"/>
</dbReference>
<accession>A0A2U7UDX6</accession>
<dbReference type="Gene3D" id="1.20.1280.50">
    <property type="match status" value="1"/>
</dbReference>
<dbReference type="InterPro" id="IPR001810">
    <property type="entry name" value="F-box_dom"/>
</dbReference>
<dbReference type="InterPro" id="IPR036047">
    <property type="entry name" value="F-box-like_dom_sf"/>
</dbReference>
<dbReference type="PANTHER" id="PTHR46586">
    <property type="entry name" value="ANKYRIN REPEAT-CONTAINING PROTEIN"/>
    <property type="match status" value="1"/>
</dbReference>
<dbReference type="EMBL" id="MG011690">
    <property type="protein sequence ID" value="AVK76669.1"/>
    <property type="molecule type" value="Genomic_DNA"/>
</dbReference>
<evidence type="ECO:0000259" key="1">
    <source>
        <dbReference type="Pfam" id="PF12937"/>
    </source>
</evidence>
<dbReference type="SUPFAM" id="SSF81383">
    <property type="entry name" value="F-box domain"/>
    <property type="match status" value="1"/>
</dbReference>
<organism evidence="2">
    <name type="scientific">Pandoravirus neocaledonia</name>
    <dbReference type="NCBI Taxonomy" id="2107708"/>
    <lineage>
        <taxon>Viruses</taxon>
        <taxon>Pandoravirus</taxon>
    </lineage>
</organism>
<evidence type="ECO:0000313" key="2">
    <source>
        <dbReference type="EMBL" id="AVK76669.1"/>
    </source>
</evidence>
<dbReference type="KEGG" id="vg:36843382"/>
<sequence>MDHTDNLPDELVALIFSFLSCIAIRTSAGRVCTRWRRIATDPTAIGRLPCVPSGSVGDLSVLAAGAGHYGCIDDAVEIDRHAVGPTNACILASAVRSGNARCIEYARRRTDQSIAAASYESVCSGRVDLVEMFDWQGHAFHPVSVAASRGHTHLIDYFCQRGLYVRFHLLGGAMAAGRVNVLRWAVDNGCVPGPDAHRMAARSGSAECLRFLDDLGCARHRGSASAAAFAGHLDVICYMDRNRYDRRADDLCSAIQGGHVEVFNYMHRRGWPWCDRACERAASSGNVEMLAYVRALGQPWTPETCAAAAGNGHFDMLVYARSNGCPWDGRTCAAAAASGRLDILTYAHAHGCPWDKRTTRAAVEFGRLACLVFACEHECPIDADALAEHAKRDIDSACFCYAYKRIYPDGERDLSHAYLAPMISRKDMPVNRWSFTRAPLPYLARHQCPI</sequence>
<dbReference type="InterPro" id="IPR036770">
    <property type="entry name" value="Ankyrin_rpt-contain_sf"/>
</dbReference>
<dbReference type="GeneID" id="36843382"/>
<dbReference type="SUPFAM" id="SSF48403">
    <property type="entry name" value="Ankyrin repeat"/>
    <property type="match status" value="1"/>
</dbReference>
<feature type="domain" description="F-box" evidence="1">
    <location>
        <begin position="5"/>
        <end position="42"/>
    </location>
</feature>
<dbReference type="Gene3D" id="1.25.40.20">
    <property type="entry name" value="Ankyrin repeat-containing domain"/>
    <property type="match status" value="1"/>
</dbReference>